<evidence type="ECO:0000313" key="2">
    <source>
        <dbReference type="EMBL" id="GMR38728.1"/>
    </source>
</evidence>
<name>A0AAN4ZHY6_9BILA</name>
<feature type="non-terminal residue" evidence="2">
    <location>
        <position position="95"/>
    </location>
</feature>
<sequence length="95" mass="9865">QLAAALANGGEPARSPYVFDKKRKYERKKPLAGTPSTPLHSSGVSASSSSMTTVRIVTPPPDERKGGLVLKLSLSRTTTEAGSLAQQASTPATSL</sequence>
<proteinExistence type="predicted"/>
<feature type="region of interest" description="Disordered" evidence="1">
    <location>
        <begin position="1"/>
        <end position="67"/>
    </location>
</feature>
<feature type="non-terminal residue" evidence="2">
    <location>
        <position position="1"/>
    </location>
</feature>
<gene>
    <name evidence="2" type="ORF">PMAYCL1PPCAC_08923</name>
    <name evidence="3" type="ORF">PMAYCL1PPCAC_33380</name>
</gene>
<feature type="compositionally biased region" description="Low complexity" evidence="1">
    <location>
        <begin position="41"/>
        <end position="50"/>
    </location>
</feature>
<protein>
    <submittedName>
        <fullName evidence="2">Uncharacterized protein</fullName>
    </submittedName>
</protein>
<dbReference type="EMBL" id="BTRK01000011">
    <property type="protein sequence ID" value="GMR63185.1"/>
    <property type="molecule type" value="Genomic_DNA"/>
</dbReference>
<comment type="caution">
    <text evidence="2">The sequence shown here is derived from an EMBL/GenBank/DDBJ whole genome shotgun (WGS) entry which is preliminary data.</text>
</comment>
<evidence type="ECO:0000256" key="1">
    <source>
        <dbReference type="SAM" id="MobiDB-lite"/>
    </source>
</evidence>
<dbReference type="AlphaFoldDB" id="A0AAN4ZHY6"/>
<evidence type="ECO:0000313" key="4">
    <source>
        <dbReference type="Proteomes" id="UP001328107"/>
    </source>
</evidence>
<organism evidence="2 4">
    <name type="scientific">Pristionchus mayeri</name>
    <dbReference type="NCBI Taxonomy" id="1317129"/>
    <lineage>
        <taxon>Eukaryota</taxon>
        <taxon>Metazoa</taxon>
        <taxon>Ecdysozoa</taxon>
        <taxon>Nematoda</taxon>
        <taxon>Chromadorea</taxon>
        <taxon>Rhabditida</taxon>
        <taxon>Rhabditina</taxon>
        <taxon>Diplogasteromorpha</taxon>
        <taxon>Diplogasteroidea</taxon>
        <taxon>Neodiplogasteridae</taxon>
        <taxon>Pristionchus</taxon>
    </lineage>
</organism>
<evidence type="ECO:0000313" key="3">
    <source>
        <dbReference type="EMBL" id="GMR63185.1"/>
    </source>
</evidence>
<feature type="region of interest" description="Disordered" evidence="1">
    <location>
        <begin position="76"/>
        <end position="95"/>
    </location>
</feature>
<reference evidence="4" key="1">
    <citation type="submission" date="2022-10" db="EMBL/GenBank/DDBJ databases">
        <title>Genome assembly of Pristionchus species.</title>
        <authorList>
            <person name="Yoshida K."/>
            <person name="Sommer R.J."/>
        </authorList>
    </citation>
    <scope>NUCLEOTIDE SEQUENCE [LARGE SCALE GENOMIC DNA]</scope>
    <source>
        <strain evidence="3 4">RS5460</strain>
    </source>
</reference>
<dbReference type="EMBL" id="BTRK01000002">
    <property type="protein sequence ID" value="GMR38728.1"/>
    <property type="molecule type" value="Genomic_DNA"/>
</dbReference>
<keyword evidence="4" id="KW-1185">Reference proteome</keyword>
<reference evidence="2" key="2">
    <citation type="submission" date="2023-06" db="EMBL/GenBank/DDBJ databases">
        <title>Genome assembly of Pristionchus species.</title>
        <authorList>
            <person name="Yoshida K."/>
            <person name="Sommer R.J."/>
        </authorList>
    </citation>
    <scope>NUCLEOTIDE SEQUENCE</scope>
    <source>
        <strain evidence="2">RS5460</strain>
    </source>
</reference>
<dbReference type="Proteomes" id="UP001328107">
    <property type="component" value="Unassembled WGS sequence"/>
</dbReference>
<accession>A0AAN4ZHY6</accession>